<keyword evidence="3" id="KW-1185">Reference proteome</keyword>
<dbReference type="EMBL" id="BMCP01000002">
    <property type="protein sequence ID" value="GGE44733.1"/>
    <property type="molecule type" value="Genomic_DNA"/>
</dbReference>
<reference evidence="2" key="2">
    <citation type="submission" date="2020-09" db="EMBL/GenBank/DDBJ databases">
        <authorList>
            <person name="Sun Q."/>
            <person name="Sedlacek I."/>
        </authorList>
    </citation>
    <scope>NUCLEOTIDE SEQUENCE</scope>
    <source>
        <strain evidence="2">CCM 7684</strain>
    </source>
</reference>
<dbReference type="PROSITE" id="PS51186">
    <property type="entry name" value="GNAT"/>
    <property type="match status" value="1"/>
</dbReference>
<proteinExistence type="predicted"/>
<dbReference type="InterPro" id="IPR000182">
    <property type="entry name" value="GNAT_dom"/>
</dbReference>
<evidence type="ECO:0000313" key="2">
    <source>
        <dbReference type="EMBL" id="GGE44733.1"/>
    </source>
</evidence>
<sequence>MAATEQQVQIRFRTGTEADAEDVAILFDMSNAGYITQLWGEEAQEGETWLDVAKRKILAPGSEIGPAHTIIAEAGFGDGRSKVAGMLIWKLIPDVPPDPSRETDATRAFAELKTHVPGSFYLSNMAVYPDWRDYRLATAMLNVAITTAYKMGYKTISAIVHESNTKLLAHYDKRGMAVTASMPVGPRSAYAAESRWLLLTCQQPHGLLQSNTGKSDTDGQ</sequence>
<protein>
    <recommendedName>
        <fullName evidence="1">N-acetyltransferase domain-containing protein</fullName>
    </recommendedName>
</protein>
<name>A0A8J2YI76_9RHOB</name>
<gene>
    <name evidence="2" type="ORF">GCM10007276_22310</name>
</gene>
<dbReference type="SUPFAM" id="SSF55729">
    <property type="entry name" value="Acyl-CoA N-acyltransferases (Nat)"/>
    <property type="match status" value="1"/>
</dbReference>
<dbReference type="CDD" id="cd04301">
    <property type="entry name" value="NAT_SF"/>
    <property type="match status" value="1"/>
</dbReference>
<accession>A0A8J2YI76</accession>
<evidence type="ECO:0000313" key="3">
    <source>
        <dbReference type="Proteomes" id="UP000602745"/>
    </source>
</evidence>
<dbReference type="InterPro" id="IPR016181">
    <property type="entry name" value="Acyl_CoA_acyltransferase"/>
</dbReference>
<organism evidence="2 3">
    <name type="scientific">Agaricicola taiwanensis</name>
    <dbReference type="NCBI Taxonomy" id="591372"/>
    <lineage>
        <taxon>Bacteria</taxon>
        <taxon>Pseudomonadati</taxon>
        <taxon>Pseudomonadota</taxon>
        <taxon>Alphaproteobacteria</taxon>
        <taxon>Rhodobacterales</taxon>
        <taxon>Paracoccaceae</taxon>
        <taxon>Agaricicola</taxon>
    </lineage>
</organism>
<evidence type="ECO:0000259" key="1">
    <source>
        <dbReference type="PROSITE" id="PS51186"/>
    </source>
</evidence>
<dbReference type="GO" id="GO:0016747">
    <property type="term" value="F:acyltransferase activity, transferring groups other than amino-acyl groups"/>
    <property type="evidence" value="ECO:0007669"/>
    <property type="project" value="InterPro"/>
</dbReference>
<dbReference type="RefSeq" id="WP_188409807.1">
    <property type="nucleotide sequence ID" value="NZ_BMCP01000002.1"/>
</dbReference>
<dbReference type="Pfam" id="PF00583">
    <property type="entry name" value="Acetyltransf_1"/>
    <property type="match status" value="1"/>
</dbReference>
<reference evidence="2" key="1">
    <citation type="journal article" date="2014" name="Int. J. Syst. Evol. Microbiol.">
        <title>Complete genome sequence of Corynebacterium casei LMG S-19264T (=DSM 44701T), isolated from a smear-ripened cheese.</title>
        <authorList>
            <consortium name="US DOE Joint Genome Institute (JGI-PGF)"/>
            <person name="Walter F."/>
            <person name="Albersmeier A."/>
            <person name="Kalinowski J."/>
            <person name="Ruckert C."/>
        </authorList>
    </citation>
    <scope>NUCLEOTIDE SEQUENCE</scope>
    <source>
        <strain evidence="2">CCM 7684</strain>
    </source>
</reference>
<comment type="caution">
    <text evidence="2">The sequence shown here is derived from an EMBL/GenBank/DDBJ whole genome shotgun (WGS) entry which is preliminary data.</text>
</comment>
<dbReference type="AlphaFoldDB" id="A0A8J2YI76"/>
<feature type="domain" description="N-acetyltransferase" evidence="1">
    <location>
        <begin position="10"/>
        <end position="202"/>
    </location>
</feature>
<dbReference type="Proteomes" id="UP000602745">
    <property type="component" value="Unassembled WGS sequence"/>
</dbReference>
<dbReference type="Gene3D" id="3.40.630.30">
    <property type="match status" value="1"/>
</dbReference>